<comment type="caution">
    <text evidence="1">The sequence shown here is derived from an EMBL/GenBank/DDBJ whole genome shotgun (WGS) entry which is preliminary data.</text>
</comment>
<dbReference type="OrthoDB" id="9913666at2"/>
<dbReference type="STRING" id="1449350.OCH239_09440"/>
<name>X7EBW4_9RHOB</name>
<protein>
    <submittedName>
        <fullName evidence="1">Uncharacterized protein</fullName>
    </submittedName>
</protein>
<organism evidence="1 2">
    <name type="scientific">Roseivivax halodurans JCM 10272</name>
    <dbReference type="NCBI Taxonomy" id="1449350"/>
    <lineage>
        <taxon>Bacteria</taxon>
        <taxon>Pseudomonadati</taxon>
        <taxon>Pseudomonadota</taxon>
        <taxon>Alphaproteobacteria</taxon>
        <taxon>Rhodobacterales</taxon>
        <taxon>Roseobacteraceae</taxon>
        <taxon>Roseivivax</taxon>
    </lineage>
</organism>
<dbReference type="RefSeq" id="WP_037264692.1">
    <property type="nucleotide sequence ID" value="NZ_JALZ01000022.1"/>
</dbReference>
<reference evidence="1 2" key="1">
    <citation type="submission" date="2014-01" db="EMBL/GenBank/DDBJ databases">
        <title>Roseivivax halodurans JCM 10272 Genome Sequencing.</title>
        <authorList>
            <person name="Lai Q."/>
            <person name="Li G."/>
            <person name="Shao Z."/>
        </authorList>
    </citation>
    <scope>NUCLEOTIDE SEQUENCE [LARGE SCALE GENOMIC DNA]</scope>
    <source>
        <strain evidence="1 2">JCM 10272</strain>
    </source>
</reference>
<evidence type="ECO:0000313" key="2">
    <source>
        <dbReference type="Proteomes" id="UP000022447"/>
    </source>
</evidence>
<proteinExistence type="predicted"/>
<accession>X7EBW4</accession>
<dbReference type="AlphaFoldDB" id="X7EBW4"/>
<gene>
    <name evidence="1" type="ORF">OCH239_09440</name>
</gene>
<dbReference type="eggNOG" id="ENOG5032FCN">
    <property type="taxonomic scope" value="Bacteria"/>
</dbReference>
<keyword evidence="2" id="KW-1185">Reference proteome</keyword>
<sequence length="100" mass="10281">MSRKDPRRALLVPLDAKGVAALRAIARGGSLGDAVRRVAERHSGPVRAAPVAPLRRLPVQLPRALLARIEASAAAAGRTPADLLAGMVAAAGRSGPPEVR</sequence>
<dbReference type="Proteomes" id="UP000022447">
    <property type="component" value="Unassembled WGS sequence"/>
</dbReference>
<evidence type="ECO:0000313" key="1">
    <source>
        <dbReference type="EMBL" id="ETX13584.1"/>
    </source>
</evidence>
<dbReference type="EMBL" id="JALZ01000022">
    <property type="protein sequence ID" value="ETX13584.1"/>
    <property type="molecule type" value="Genomic_DNA"/>
</dbReference>